<gene>
    <name evidence="1" type="ORF">SK571_18335</name>
</gene>
<reference evidence="1 2" key="1">
    <citation type="submission" date="2023-11" db="EMBL/GenBank/DDBJ databases">
        <title>Lentzea sokolovensis, sp. nov., Lentzea kristufkii, sp. nov., and Lentzea miocenensis, sp. nov., rare actinobacteria from Sokolov Coal Basin, Miocene lacustrine sediment, Czech Republic.</title>
        <authorList>
            <person name="Lara A."/>
            <person name="Kotroba L."/>
            <person name="Nouioui I."/>
            <person name="Neumann-Schaal M."/>
            <person name="Mast Y."/>
            <person name="Chronakova A."/>
        </authorList>
    </citation>
    <scope>NUCLEOTIDE SEQUENCE [LARGE SCALE GENOMIC DNA]</scope>
    <source>
        <strain evidence="1 2">BCCO 10_0798</strain>
    </source>
</reference>
<dbReference type="Proteomes" id="UP001271792">
    <property type="component" value="Unassembled WGS sequence"/>
</dbReference>
<organism evidence="1 2">
    <name type="scientific">Lentzea kristufekii</name>
    <dbReference type="NCBI Taxonomy" id="3095430"/>
    <lineage>
        <taxon>Bacteria</taxon>
        <taxon>Bacillati</taxon>
        <taxon>Actinomycetota</taxon>
        <taxon>Actinomycetes</taxon>
        <taxon>Pseudonocardiales</taxon>
        <taxon>Pseudonocardiaceae</taxon>
        <taxon>Lentzea</taxon>
    </lineage>
</organism>
<evidence type="ECO:0000313" key="1">
    <source>
        <dbReference type="EMBL" id="MDX8051351.1"/>
    </source>
</evidence>
<comment type="caution">
    <text evidence="1">The sequence shown here is derived from an EMBL/GenBank/DDBJ whole genome shotgun (WGS) entry which is preliminary data.</text>
</comment>
<proteinExistence type="predicted"/>
<sequence length="74" mass="8300">MNEQPLSGGFVNDVVRIGDTVRREMTDRSEFVHRHVRQFHDLTAGTPLSGAAQSVRDAQEWVTAHRTALEVALE</sequence>
<evidence type="ECO:0000313" key="2">
    <source>
        <dbReference type="Proteomes" id="UP001271792"/>
    </source>
</evidence>
<dbReference type="EMBL" id="JAXAVV010000008">
    <property type="protein sequence ID" value="MDX8051351.1"/>
    <property type="molecule type" value="Genomic_DNA"/>
</dbReference>
<protein>
    <submittedName>
        <fullName evidence="1">Uncharacterized protein</fullName>
    </submittedName>
</protein>
<keyword evidence="2" id="KW-1185">Reference proteome</keyword>
<dbReference type="RefSeq" id="WP_319985284.1">
    <property type="nucleotide sequence ID" value="NZ_JAXAVV010000008.1"/>
</dbReference>
<accession>A0ABU4TSS6</accession>
<name>A0ABU4TSS6_9PSEU</name>